<accession>V2XQ93</accession>
<dbReference type="AlphaFoldDB" id="V2XQ93"/>
<proteinExistence type="predicted"/>
<sequence length="49" mass="5945">MPICENRDKILKTVSKIYLHYWLRIEIFDFYTNSRGDFTPLPLTKKLIL</sequence>
<evidence type="ECO:0000313" key="1">
    <source>
        <dbReference type="EMBL" id="ESL04359.1"/>
    </source>
</evidence>
<gene>
    <name evidence="1" type="ORF">GCWU0000282_000709</name>
</gene>
<keyword evidence="2" id="KW-1185">Reference proteome</keyword>
<dbReference type="Proteomes" id="UP000018227">
    <property type="component" value="Unassembled WGS sequence"/>
</dbReference>
<organism evidence="1 2">
    <name type="scientific">Catonella morbi ATCC 51271</name>
    <dbReference type="NCBI Taxonomy" id="592026"/>
    <lineage>
        <taxon>Bacteria</taxon>
        <taxon>Bacillati</taxon>
        <taxon>Bacillota</taxon>
        <taxon>Clostridia</taxon>
        <taxon>Lachnospirales</taxon>
        <taxon>Lachnospiraceae</taxon>
        <taxon>Catonella</taxon>
    </lineage>
</organism>
<evidence type="ECO:0000313" key="2">
    <source>
        <dbReference type="Proteomes" id="UP000018227"/>
    </source>
</evidence>
<name>V2XQ93_9FIRM</name>
<reference evidence="1 2" key="1">
    <citation type="submission" date="2013-06" db="EMBL/GenBank/DDBJ databases">
        <authorList>
            <person name="Weinstock G."/>
            <person name="Sodergren E."/>
            <person name="Clifton S."/>
            <person name="Fulton L."/>
            <person name="Fulton B."/>
            <person name="Courtney L."/>
            <person name="Fronick C."/>
            <person name="Harrison M."/>
            <person name="Strong C."/>
            <person name="Farmer C."/>
            <person name="Delahaunty K."/>
            <person name="Markovic C."/>
            <person name="Hall O."/>
            <person name="Minx P."/>
            <person name="Tomlinson C."/>
            <person name="Mitreva M."/>
            <person name="Nelson J."/>
            <person name="Hou S."/>
            <person name="Wollam A."/>
            <person name="Pepin K.H."/>
            <person name="Johnson M."/>
            <person name="Bhonagiri V."/>
            <person name="Nash W.E."/>
            <person name="Warren W."/>
            <person name="Chinwalla A."/>
            <person name="Mardis E.R."/>
            <person name="Wilson R.K."/>
        </authorList>
    </citation>
    <scope>NUCLEOTIDE SEQUENCE [LARGE SCALE GENOMIC DNA]</scope>
    <source>
        <strain evidence="1 2">ATCC 51271</strain>
    </source>
</reference>
<dbReference type="EMBL" id="ACIL03000005">
    <property type="protein sequence ID" value="ESL04359.1"/>
    <property type="molecule type" value="Genomic_DNA"/>
</dbReference>
<protein>
    <submittedName>
        <fullName evidence="1">Uncharacterized protein</fullName>
    </submittedName>
</protein>
<dbReference type="HOGENOM" id="CLU_3133695_0_0_9"/>
<comment type="caution">
    <text evidence="1">The sequence shown here is derived from an EMBL/GenBank/DDBJ whole genome shotgun (WGS) entry which is preliminary data.</text>
</comment>